<accession>A0A1S3I4V8</accession>
<keyword evidence="12" id="KW-1185">Reference proteome</keyword>
<dbReference type="RefSeq" id="XP_013393258.1">
    <property type="nucleotide sequence ID" value="XM_013537804.1"/>
</dbReference>
<dbReference type="GO" id="GO:0005737">
    <property type="term" value="C:cytoplasm"/>
    <property type="evidence" value="ECO:0007669"/>
    <property type="project" value="UniProtKB-SubCell"/>
</dbReference>
<comment type="similarity">
    <text evidence="2">Belongs to the peptidase M20A family.</text>
</comment>
<dbReference type="GO" id="GO:0006520">
    <property type="term" value="P:amino acid metabolic process"/>
    <property type="evidence" value="ECO:0007669"/>
    <property type="project" value="InterPro"/>
</dbReference>
<feature type="domain" description="Peptidase M20 dimerisation" evidence="11">
    <location>
        <begin position="260"/>
        <end position="371"/>
    </location>
</feature>
<proteinExistence type="inferred from homology"/>
<feature type="binding site" evidence="10">
    <location>
        <position position="184"/>
    </location>
    <ligand>
        <name>Zn(2+)</name>
        <dbReference type="ChEBI" id="CHEBI:29105"/>
        <label>1</label>
    </ligand>
</feature>
<evidence type="ECO:0000259" key="11">
    <source>
        <dbReference type="Pfam" id="PF07687"/>
    </source>
</evidence>
<keyword evidence="7 10" id="KW-0862">Zinc</keyword>
<feature type="binding site" evidence="10">
    <location>
        <position position="184"/>
    </location>
    <ligand>
        <name>Zn(2+)</name>
        <dbReference type="ChEBI" id="CHEBI:29105"/>
        <label>2</label>
    </ligand>
</feature>
<dbReference type="Gene3D" id="3.30.70.360">
    <property type="match status" value="1"/>
</dbReference>
<comment type="subcellular location">
    <subcellularLocation>
        <location evidence="1">Cytoplasm</location>
    </subcellularLocation>
</comment>
<evidence type="ECO:0000256" key="1">
    <source>
        <dbReference type="ARBA" id="ARBA00004496"/>
    </source>
</evidence>
<keyword evidence="4" id="KW-0963">Cytoplasm</keyword>
<dbReference type="FunFam" id="1.10.150.900:FF:000001">
    <property type="entry name" value="Aminoacylase-1, putative"/>
    <property type="match status" value="1"/>
</dbReference>
<evidence type="ECO:0000256" key="7">
    <source>
        <dbReference type="ARBA" id="ARBA00022833"/>
    </source>
</evidence>
<feature type="binding site" evidence="10">
    <location>
        <position position="151"/>
    </location>
    <ligand>
        <name>Zn(2+)</name>
        <dbReference type="ChEBI" id="CHEBI:29105"/>
        <label>1</label>
    </ligand>
</feature>
<name>A0A1S3I4V8_LINAN</name>
<keyword evidence="5 10" id="KW-0479">Metal-binding</keyword>
<evidence type="ECO:0000256" key="10">
    <source>
        <dbReference type="PIRSR" id="PIRSR036696-2"/>
    </source>
</evidence>
<dbReference type="KEGG" id="lak:106160986"/>
<dbReference type="InterPro" id="IPR036264">
    <property type="entry name" value="Bact_exopeptidase_dim_dom"/>
</dbReference>
<dbReference type="NCBIfam" id="TIGR01880">
    <property type="entry name" value="Ac-peptdase-euk"/>
    <property type="match status" value="1"/>
</dbReference>
<dbReference type="InterPro" id="IPR011650">
    <property type="entry name" value="Peptidase_M20_dimer"/>
</dbReference>
<gene>
    <name evidence="13" type="primary">LOC106160986</name>
</gene>
<dbReference type="InterPro" id="IPR052083">
    <property type="entry name" value="Aminoacylase-1_M20A"/>
</dbReference>
<dbReference type="InterPro" id="IPR001261">
    <property type="entry name" value="ArgE/DapE_CS"/>
</dbReference>
<feature type="binding site" evidence="10">
    <location>
        <position position="219"/>
    </location>
    <ligand>
        <name>Zn(2+)</name>
        <dbReference type="ChEBI" id="CHEBI:29105"/>
        <label>2</label>
    </ligand>
</feature>
<organism evidence="12 13">
    <name type="scientific">Lingula anatina</name>
    <name type="common">Brachiopod</name>
    <name type="synonym">Lingula unguis</name>
    <dbReference type="NCBI Taxonomy" id="7574"/>
    <lineage>
        <taxon>Eukaryota</taxon>
        <taxon>Metazoa</taxon>
        <taxon>Spiralia</taxon>
        <taxon>Lophotrochozoa</taxon>
        <taxon>Brachiopoda</taxon>
        <taxon>Linguliformea</taxon>
        <taxon>Lingulata</taxon>
        <taxon>Lingulida</taxon>
        <taxon>Linguloidea</taxon>
        <taxon>Lingulidae</taxon>
        <taxon>Lingula</taxon>
    </lineage>
</organism>
<feature type="active site" evidence="9">
    <location>
        <position position="153"/>
    </location>
</feature>
<keyword evidence="6" id="KW-0378">Hydrolase</keyword>
<dbReference type="FunFam" id="3.40.630.10:FF:000019">
    <property type="entry name" value="Aminoacylase 1"/>
    <property type="match status" value="1"/>
</dbReference>
<evidence type="ECO:0000256" key="9">
    <source>
        <dbReference type="PIRSR" id="PIRSR036696-1"/>
    </source>
</evidence>
<dbReference type="InterPro" id="IPR002933">
    <property type="entry name" value="Peptidase_M20"/>
</dbReference>
<dbReference type="Proteomes" id="UP000085678">
    <property type="component" value="Unplaced"/>
</dbReference>
<feature type="active site" description="Proton acceptor" evidence="9">
    <location>
        <position position="218"/>
    </location>
</feature>
<dbReference type="GO" id="GO:0004046">
    <property type="term" value="F:aminoacylase activity"/>
    <property type="evidence" value="ECO:0007669"/>
    <property type="project" value="UniProtKB-EC"/>
</dbReference>
<evidence type="ECO:0000256" key="2">
    <source>
        <dbReference type="ARBA" id="ARBA00006247"/>
    </source>
</evidence>
<protein>
    <recommendedName>
        <fullName evidence="3">N-acyl-aliphatic-L-amino acid amidohydrolase</fullName>
        <ecNumber evidence="3">3.5.1.14</ecNumber>
    </recommendedName>
    <alternativeName>
        <fullName evidence="8">N-acyl-L-amino-acid amidohydrolase</fullName>
    </alternativeName>
</protein>
<dbReference type="CDD" id="cd05646">
    <property type="entry name" value="M20_AcylaseI_like"/>
    <property type="match status" value="1"/>
</dbReference>
<dbReference type="Gene3D" id="1.10.150.900">
    <property type="match status" value="1"/>
</dbReference>
<dbReference type="Pfam" id="PF01546">
    <property type="entry name" value="Peptidase_M20"/>
    <property type="match status" value="1"/>
</dbReference>
<dbReference type="GO" id="GO:0046872">
    <property type="term" value="F:metal ion binding"/>
    <property type="evidence" value="ECO:0007669"/>
    <property type="project" value="UniProtKB-KW"/>
</dbReference>
<evidence type="ECO:0000256" key="8">
    <source>
        <dbReference type="ARBA" id="ARBA00029656"/>
    </source>
</evidence>
<reference evidence="13" key="2">
    <citation type="submission" date="2025-08" db="UniProtKB">
        <authorList>
            <consortium name="RefSeq"/>
        </authorList>
    </citation>
    <scope>IDENTIFICATION</scope>
</reference>
<sequence length="474" mass="53418">MLSVIYGAPWRCGIWTTRYRFRHPHAQATRHISSRFTLKELHQRRVLRANSATDVLAFTCSGYSTMSMSNGLPAKQAKTEDRAVSKFREYLRINTVQPDPDYGPAIKFLQDYAKELNLSTRVTEIVQGNPILVMTWTGVDPSLPSVLLNSHMDVVPVYPEHWKYDPFEAVKEDNGNIYARGSQDMKCVGIQYLEAIRKLQSKGVKLLRTIHISFVPDEEVGGHRGMELFVDHEDFKKLNVAFAMDEGLANEGPDFKVYYAERAPWWMQVTCTGQPGHGSAFIENTAAEKLRRVINSFLDYRAQQEKILKSNPQIGIGSVNTVNFTLVKGGVQPNVVPSEMTATFDMRITPSQNLSELEAEINQWLKEAGENITMKFLQKNMCQAVTSTDDTNPWWMAFKGACDSMGLQIKTEVFPAATDSRYIRAGGLPALGFSPMNNTPILLHDHNEFLNENIFLRGIDIYCEILPAIANVPA</sequence>
<dbReference type="SUPFAM" id="SSF55031">
    <property type="entry name" value="Bacterial exopeptidase dimerisation domain"/>
    <property type="match status" value="1"/>
</dbReference>
<dbReference type="FunFam" id="3.30.70.360:FF:000005">
    <property type="entry name" value="Putative Aminoacylase-1"/>
    <property type="match status" value="1"/>
</dbReference>
<evidence type="ECO:0000256" key="5">
    <source>
        <dbReference type="ARBA" id="ARBA00022723"/>
    </source>
</evidence>
<comment type="cofactor">
    <cofactor evidence="10">
        <name>Zn(2+)</name>
        <dbReference type="ChEBI" id="CHEBI:29105"/>
    </cofactor>
    <text evidence="10">Binds 2 Zn(2+) ions per subunit.</text>
</comment>
<reference evidence="13" key="1">
    <citation type="journal article" date="2015" name="Nat. Commun.">
        <title>The Lingula genome provides insights into brachiopod evolution and the origin of phosphate biomineralization.</title>
        <authorList>
            <person name="Luo Y.J."/>
            <person name="Takeuchi T."/>
            <person name="Koyanagi R."/>
            <person name="Yamada L."/>
            <person name="Kanda M."/>
            <person name="Khalturina M."/>
            <person name="Fujie M."/>
            <person name="Yamasaki S.I."/>
            <person name="Endo K."/>
            <person name="Satoh N."/>
        </authorList>
    </citation>
    <scope>NUCLEOTIDE SEQUENCE</scope>
</reference>
<dbReference type="InParanoid" id="A0A1S3I4V8"/>
<dbReference type="PIRSF" id="PIRSF036696">
    <property type="entry name" value="ACY-1"/>
    <property type="match status" value="1"/>
</dbReference>
<dbReference type="SUPFAM" id="SSF53187">
    <property type="entry name" value="Zn-dependent exopeptidases"/>
    <property type="match status" value="1"/>
</dbReference>
<dbReference type="PROSITE" id="PS00758">
    <property type="entry name" value="ARGE_DAPE_CPG2_1"/>
    <property type="match status" value="1"/>
</dbReference>
<evidence type="ECO:0000256" key="3">
    <source>
        <dbReference type="ARBA" id="ARBA00011913"/>
    </source>
</evidence>
<feature type="binding site" evidence="10">
    <location>
        <position position="246"/>
    </location>
    <ligand>
        <name>Zn(2+)</name>
        <dbReference type="ChEBI" id="CHEBI:29105"/>
        <label>1</label>
    </ligand>
</feature>
<feature type="binding site" evidence="10">
    <location>
        <position position="444"/>
    </location>
    <ligand>
        <name>Zn(2+)</name>
        <dbReference type="ChEBI" id="CHEBI:29105"/>
        <label>2</label>
    </ligand>
</feature>
<dbReference type="PANTHER" id="PTHR45892">
    <property type="entry name" value="AMINOACYLASE-1"/>
    <property type="match status" value="1"/>
</dbReference>
<dbReference type="GeneID" id="106160986"/>
<evidence type="ECO:0000256" key="4">
    <source>
        <dbReference type="ARBA" id="ARBA00022490"/>
    </source>
</evidence>
<evidence type="ECO:0000313" key="13">
    <source>
        <dbReference type="RefSeq" id="XP_013393258.1"/>
    </source>
</evidence>
<dbReference type="STRING" id="7574.A0A1S3I4V8"/>
<evidence type="ECO:0000313" key="12">
    <source>
        <dbReference type="Proteomes" id="UP000085678"/>
    </source>
</evidence>
<dbReference type="Pfam" id="PF07687">
    <property type="entry name" value="M20_dimer"/>
    <property type="match status" value="1"/>
</dbReference>
<dbReference type="PROSITE" id="PS00759">
    <property type="entry name" value="ARGE_DAPE_CPG2_2"/>
    <property type="match status" value="1"/>
</dbReference>
<dbReference type="InterPro" id="IPR010159">
    <property type="entry name" value="N-acyl_aa_amidohydrolase"/>
</dbReference>
<dbReference type="FunCoup" id="A0A1S3I4V8">
    <property type="interactions" value="303"/>
</dbReference>
<dbReference type="PANTHER" id="PTHR45892:SF1">
    <property type="entry name" value="AMINOACYLASE-1"/>
    <property type="match status" value="1"/>
</dbReference>
<evidence type="ECO:0000256" key="6">
    <source>
        <dbReference type="ARBA" id="ARBA00022801"/>
    </source>
</evidence>
<dbReference type="Gene3D" id="3.40.630.10">
    <property type="entry name" value="Zn peptidases"/>
    <property type="match status" value="1"/>
</dbReference>
<dbReference type="OrthoDB" id="3064516at2759"/>
<dbReference type="AlphaFoldDB" id="A0A1S3I4V8"/>
<dbReference type="EC" id="3.5.1.14" evidence="3"/>